<feature type="domain" description="Cytochrome b/b6 C-terminal region profile" evidence="13">
    <location>
        <begin position="227"/>
        <end position="365"/>
    </location>
</feature>
<keyword evidence="4" id="KW-0679">Respiratory chain</keyword>
<dbReference type="PROSITE" id="PS51002">
    <property type="entry name" value="CYTB_NTER"/>
    <property type="match status" value="1"/>
</dbReference>
<dbReference type="Proteomes" id="UP000702544">
    <property type="component" value="Unassembled WGS sequence"/>
</dbReference>
<dbReference type="PROSITE" id="PS51003">
    <property type="entry name" value="CYTB_CTER"/>
    <property type="match status" value="1"/>
</dbReference>
<evidence type="ECO:0000256" key="2">
    <source>
        <dbReference type="ARBA" id="ARBA00022448"/>
    </source>
</evidence>
<dbReference type="Pfam" id="PF00032">
    <property type="entry name" value="Cytochrom_B_C"/>
    <property type="match status" value="1"/>
</dbReference>
<sequence>MSDIKKRLGEVWGWLDDRLGLSSWGELARKKDVPLHKHTVWYYLGGMTLFLFLIQVATGILLLFYYRPSAEDAYESIQFLMAEVEFGWLIRSIHAWAANLMIFTAFLHLFSVLLMKAYRAPREITWISGFMLLALAMGFGFTGYLLPWNELAYFATRVGTEIMGAVPLVGSFLGRVLKGGEDVSGATLTRFYAIHVAVLPMITAALLGLHLYLVQKHGMSIPPEVERRGGGRRSMSFAPNFLLRDLVGWLSALAIIAVLAAYFPAELGEKADPFAPAPAGIKPEWYFMFMFQTLKYLPAHILGIEGEALGIMAFMVGGALLMIVPFLDRRSGRNQPSPLFTWIGVAIIVYIIVLTILGYAANPTQ</sequence>
<dbReference type="PANTHER" id="PTHR19271:SF16">
    <property type="entry name" value="CYTOCHROME B"/>
    <property type="match status" value="1"/>
</dbReference>
<evidence type="ECO:0000259" key="13">
    <source>
        <dbReference type="PROSITE" id="PS51003"/>
    </source>
</evidence>
<reference evidence="14 15" key="1">
    <citation type="submission" date="2020-01" db="EMBL/GenBank/DDBJ databases">
        <title>Genomes assembled from Gulf of Kutch pelagic sediment metagenomes.</title>
        <authorList>
            <person name="Chandrashekar M."/>
            <person name="Mahajan M.S."/>
            <person name="Dave K.J."/>
            <person name="Vatsa P."/>
            <person name="Nathani N.M."/>
        </authorList>
    </citation>
    <scope>NUCLEOTIDE SEQUENCE [LARGE SCALE GENOMIC DNA]</scope>
    <source>
        <strain evidence="14">KS3-K002</strain>
    </source>
</reference>
<dbReference type="SUPFAM" id="SSF81648">
    <property type="entry name" value="a domain/subunit of cytochrome bc1 complex (Ubiquinol-cytochrome c reductase)"/>
    <property type="match status" value="1"/>
</dbReference>
<evidence type="ECO:0000256" key="8">
    <source>
        <dbReference type="ARBA" id="ARBA00022989"/>
    </source>
</evidence>
<dbReference type="InterPro" id="IPR027387">
    <property type="entry name" value="Cytb/b6-like_sf"/>
</dbReference>
<feature type="transmembrane region" description="Helical" evidence="11">
    <location>
        <begin position="246"/>
        <end position="265"/>
    </location>
</feature>
<evidence type="ECO:0000256" key="11">
    <source>
        <dbReference type="SAM" id="Phobius"/>
    </source>
</evidence>
<dbReference type="InterPro" id="IPR005798">
    <property type="entry name" value="Cyt_b/b6_C"/>
</dbReference>
<dbReference type="InterPro" id="IPR016174">
    <property type="entry name" value="Di-haem_cyt_TM"/>
</dbReference>
<dbReference type="GO" id="GO:0046872">
    <property type="term" value="F:metal ion binding"/>
    <property type="evidence" value="ECO:0007669"/>
    <property type="project" value="UniProtKB-KW"/>
</dbReference>
<dbReference type="SUPFAM" id="SSF81342">
    <property type="entry name" value="Transmembrane di-heme cytochromes"/>
    <property type="match status" value="1"/>
</dbReference>
<protein>
    <submittedName>
        <fullName evidence="14">Cytochrome bc complex cytochrome b subunit</fullName>
    </submittedName>
</protein>
<gene>
    <name evidence="14" type="ORF">GWO12_13515</name>
</gene>
<dbReference type="GO" id="GO:0016491">
    <property type="term" value="F:oxidoreductase activity"/>
    <property type="evidence" value="ECO:0007669"/>
    <property type="project" value="InterPro"/>
</dbReference>
<feature type="transmembrane region" description="Helical" evidence="11">
    <location>
        <begin position="308"/>
        <end position="327"/>
    </location>
</feature>
<keyword evidence="7" id="KW-0249">Electron transport</keyword>
<dbReference type="InterPro" id="IPR048259">
    <property type="entry name" value="Cytochrome_b_N_euk/bac"/>
</dbReference>
<dbReference type="InterPro" id="IPR036150">
    <property type="entry name" value="Cyt_b/b6_C_sf"/>
</dbReference>
<dbReference type="InterPro" id="IPR005797">
    <property type="entry name" value="Cyt_b/b6_N"/>
</dbReference>
<evidence type="ECO:0000256" key="6">
    <source>
        <dbReference type="ARBA" id="ARBA00022723"/>
    </source>
</evidence>
<dbReference type="GO" id="GO:0016020">
    <property type="term" value="C:membrane"/>
    <property type="evidence" value="ECO:0007669"/>
    <property type="project" value="UniProtKB-SubCell"/>
</dbReference>
<keyword evidence="8 11" id="KW-1133">Transmembrane helix</keyword>
<evidence type="ECO:0000256" key="1">
    <source>
        <dbReference type="ARBA" id="ARBA00004141"/>
    </source>
</evidence>
<dbReference type="PANTHER" id="PTHR19271">
    <property type="entry name" value="CYTOCHROME B"/>
    <property type="match status" value="1"/>
</dbReference>
<evidence type="ECO:0000313" key="15">
    <source>
        <dbReference type="Proteomes" id="UP000702544"/>
    </source>
</evidence>
<dbReference type="Gene3D" id="1.20.810.10">
    <property type="entry name" value="Cytochrome Bc1 Complex, Chain C"/>
    <property type="match status" value="1"/>
</dbReference>
<feature type="transmembrane region" description="Helical" evidence="11">
    <location>
        <begin position="126"/>
        <end position="146"/>
    </location>
</feature>
<evidence type="ECO:0000256" key="5">
    <source>
        <dbReference type="ARBA" id="ARBA00022692"/>
    </source>
</evidence>
<dbReference type="AlphaFoldDB" id="A0AAE4ZAK6"/>
<keyword evidence="2" id="KW-0813">Transport</keyword>
<accession>A0AAE4ZAK6</accession>
<evidence type="ECO:0000256" key="4">
    <source>
        <dbReference type="ARBA" id="ARBA00022660"/>
    </source>
</evidence>
<evidence type="ECO:0000256" key="10">
    <source>
        <dbReference type="ARBA" id="ARBA00023136"/>
    </source>
</evidence>
<feature type="domain" description="Cytochrome b/b6 N-terminal region profile" evidence="12">
    <location>
        <begin position="11"/>
        <end position="223"/>
    </location>
</feature>
<evidence type="ECO:0000256" key="7">
    <source>
        <dbReference type="ARBA" id="ARBA00022982"/>
    </source>
</evidence>
<feature type="transmembrane region" description="Helical" evidence="11">
    <location>
        <begin position="40"/>
        <end position="66"/>
    </location>
</feature>
<evidence type="ECO:0000259" key="12">
    <source>
        <dbReference type="PROSITE" id="PS51002"/>
    </source>
</evidence>
<dbReference type="Pfam" id="PF00033">
    <property type="entry name" value="Cytochrome_B"/>
    <property type="match status" value="1"/>
</dbReference>
<dbReference type="CDD" id="cd00284">
    <property type="entry name" value="Cytochrome_b_N"/>
    <property type="match status" value="1"/>
</dbReference>
<dbReference type="GO" id="GO:0022904">
    <property type="term" value="P:respiratory electron transport chain"/>
    <property type="evidence" value="ECO:0007669"/>
    <property type="project" value="InterPro"/>
</dbReference>
<feature type="transmembrane region" description="Helical" evidence="11">
    <location>
        <begin position="93"/>
        <end position="114"/>
    </location>
</feature>
<evidence type="ECO:0000256" key="3">
    <source>
        <dbReference type="ARBA" id="ARBA00022617"/>
    </source>
</evidence>
<feature type="transmembrane region" description="Helical" evidence="11">
    <location>
        <begin position="189"/>
        <end position="213"/>
    </location>
</feature>
<feature type="transmembrane region" description="Helical" evidence="11">
    <location>
        <begin position="339"/>
        <end position="361"/>
    </location>
</feature>
<organism evidence="14 15">
    <name type="scientific">Candidatus Kutchimonas denitrificans</name>
    <dbReference type="NCBI Taxonomy" id="3056748"/>
    <lineage>
        <taxon>Bacteria</taxon>
        <taxon>Pseudomonadati</taxon>
        <taxon>Gemmatimonadota</taxon>
        <taxon>Gemmatimonadia</taxon>
        <taxon>Candidatus Palauibacterales</taxon>
        <taxon>Candidatus Palauibacteraceae</taxon>
        <taxon>Candidatus Kutchimonas</taxon>
    </lineage>
</organism>
<comment type="subcellular location">
    <subcellularLocation>
        <location evidence="1">Membrane</location>
        <topology evidence="1">Multi-pass membrane protein</topology>
    </subcellularLocation>
</comment>
<evidence type="ECO:0000313" key="14">
    <source>
        <dbReference type="EMBL" id="NIR76108.1"/>
    </source>
</evidence>
<keyword evidence="3" id="KW-0349">Heme</keyword>
<name>A0AAE4ZAK6_9BACT</name>
<keyword evidence="5 11" id="KW-0812">Transmembrane</keyword>
<comment type="caution">
    <text evidence="14">The sequence shown here is derived from an EMBL/GenBank/DDBJ whole genome shotgun (WGS) entry which is preliminary data.</text>
</comment>
<dbReference type="GO" id="GO:0009055">
    <property type="term" value="F:electron transfer activity"/>
    <property type="evidence" value="ECO:0007669"/>
    <property type="project" value="InterPro"/>
</dbReference>
<keyword evidence="10 11" id="KW-0472">Membrane</keyword>
<dbReference type="EMBL" id="JAACAK010000113">
    <property type="protein sequence ID" value="NIR76108.1"/>
    <property type="molecule type" value="Genomic_DNA"/>
</dbReference>
<keyword evidence="9" id="KW-0408">Iron</keyword>
<evidence type="ECO:0000256" key="9">
    <source>
        <dbReference type="ARBA" id="ARBA00023004"/>
    </source>
</evidence>
<proteinExistence type="predicted"/>
<keyword evidence="6" id="KW-0479">Metal-binding</keyword>